<reference evidence="1 2" key="1">
    <citation type="submission" date="2015-01" db="EMBL/GenBank/DDBJ databases">
        <title>Genome sequencing of Jeotgalibacillus soli.</title>
        <authorList>
            <person name="Goh K.M."/>
            <person name="Chan K.-G."/>
            <person name="Yaakop A.S."/>
            <person name="Ee R."/>
            <person name="Gan H.M."/>
            <person name="Chan C.S."/>
        </authorList>
    </citation>
    <scope>NUCLEOTIDE SEQUENCE [LARGE SCALE GENOMIC DNA]</scope>
    <source>
        <strain evidence="1 2">P9</strain>
    </source>
</reference>
<keyword evidence="2" id="KW-1185">Reference proteome</keyword>
<sequence>MQLFLVTKTLGTILMTAEKRSIPNKECFFANTNQTNEIVF</sequence>
<gene>
    <name evidence="1" type="ORF">KP78_21300</name>
</gene>
<dbReference type="EMBL" id="JXRP01000017">
    <property type="protein sequence ID" value="KIL45781.1"/>
    <property type="molecule type" value="Genomic_DNA"/>
</dbReference>
<evidence type="ECO:0000313" key="2">
    <source>
        <dbReference type="Proteomes" id="UP000031938"/>
    </source>
</evidence>
<organism evidence="1 2">
    <name type="scientific">Jeotgalibacillus soli</name>
    <dbReference type="NCBI Taxonomy" id="889306"/>
    <lineage>
        <taxon>Bacteria</taxon>
        <taxon>Bacillati</taxon>
        <taxon>Bacillota</taxon>
        <taxon>Bacilli</taxon>
        <taxon>Bacillales</taxon>
        <taxon>Caryophanaceae</taxon>
        <taxon>Jeotgalibacillus</taxon>
    </lineage>
</organism>
<proteinExistence type="predicted"/>
<dbReference type="STRING" id="889306.KP78_21300"/>
<dbReference type="PATRIC" id="fig|889306.3.peg.2145"/>
<name>A0A0C2VMV4_9BACL</name>
<dbReference type="AlphaFoldDB" id="A0A0C2VMV4"/>
<dbReference type="Proteomes" id="UP000031938">
    <property type="component" value="Unassembled WGS sequence"/>
</dbReference>
<protein>
    <submittedName>
        <fullName evidence="1">Uncharacterized protein</fullName>
    </submittedName>
</protein>
<accession>A0A0C2VMV4</accession>
<evidence type="ECO:0000313" key="1">
    <source>
        <dbReference type="EMBL" id="KIL45781.1"/>
    </source>
</evidence>
<comment type="caution">
    <text evidence="1">The sequence shown here is derived from an EMBL/GenBank/DDBJ whole genome shotgun (WGS) entry which is preliminary data.</text>
</comment>